<comment type="similarity">
    <text evidence="5">Belongs to the Omp25/RopB family.</text>
</comment>
<dbReference type="Gene3D" id="2.40.160.20">
    <property type="match status" value="1"/>
</dbReference>
<keyword evidence="3" id="KW-0472">Membrane</keyword>
<feature type="signal peptide" evidence="6">
    <location>
        <begin position="1"/>
        <end position="21"/>
    </location>
</feature>
<evidence type="ECO:0000256" key="6">
    <source>
        <dbReference type="SAM" id="SignalP"/>
    </source>
</evidence>
<evidence type="ECO:0000313" key="8">
    <source>
        <dbReference type="EMBL" id="MBB4064271.1"/>
    </source>
</evidence>
<dbReference type="InterPro" id="IPR051692">
    <property type="entry name" value="OMP-like"/>
</dbReference>
<dbReference type="GO" id="GO:0009279">
    <property type="term" value="C:cell outer membrane"/>
    <property type="evidence" value="ECO:0007669"/>
    <property type="project" value="UniProtKB-SubCell"/>
</dbReference>
<evidence type="ECO:0000259" key="7">
    <source>
        <dbReference type="Pfam" id="PF13505"/>
    </source>
</evidence>
<dbReference type="EMBL" id="JACIEZ010000002">
    <property type="protein sequence ID" value="MBB4064271.1"/>
    <property type="molecule type" value="Genomic_DNA"/>
</dbReference>
<dbReference type="PANTHER" id="PTHR34001">
    <property type="entry name" value="BLL7405 PROTEIN"/>
    <property type="match status" value="1"/>
</dbReference>
<comment type="subcellular location">
    <subcellularLocation>
        <location evidence="1">Cell outer membrane</location>
    </subcellularLocation>
</comment>
<reference evidence="8 9" key="1">
    <citation type="submission" date="2020-08" db="EMBL/GenBank/DDBJ databases">
        <title>Genomic Encyclopedia of Type Strains, Phase IV (KMG-IV): sequencing the most valuable type-strain genomes for metagenomic binning, comparative biology and taxonomic classification.</title>
        <authorList>
            <person name="Goeker M."/>
        </authorList>
    </citation>
    <scope>NUCLEOTIDE SEQUENCE [LARGE SCALE GENOMIC DNA]</scope>
    <source>
        <strain evidence="8 9">DSM 29853</strain>
    </source>
</reference>
<gene>
    <name evidence="8" type="ORF">GGR23_001448</name>
</gene>
<keyword evidence="9" id="KW-1185">Reference proteome</keyword>
<dbReference type="RefSeq" id="WP_183365506.1">
    <property type="nucleotide sequence ID" value="NZ_JACIEZ010000002.1"/>
</dbReference>
<name>A0A7W6J3U2_9HYPH</name>
<dbReference type="InterPro" id="IPR011250">
    <property type="entry name" value="OMP/PagP_B-barrel"/>
</dbReference>
<evidence type="ECO:0000256" key="3">
    <source>
        <dbReference type="ARBA" id="ARBA00023136"/>
    </source>
</evidence>
<dbReference type="InterPro" id="IPR027385">
    <property type="entry name" value="Beta-barrel_OMP"/>
</dbReference>
<evidence type="ECO:0000256" key="2">
    <source>
        <dbReference type="ARBA" id="ARBA00022729"/>
    </source>
</evidence>
<dbReference type="Proteomes" id="UP000528286">
    <property type="component" value="Unassembled WGS sequence"/>
</dbReference>
<evidence type="ECO:0000256" key="4">
    <source>
        <dbReference type="ARBA" id="ARBA00023237"/>
    </source>
</evidence>
<protein>
    <submittedName>
        <fullName evidence="8">Outer membrane immunogenic protein</fullName>
    </submittedName>
</protein>
<dbReference type="Pfam" id="PF13505">
    <property type="entry name" value="OMP_b-brl"/>
    <property type="match status" value="1"/>
</dbReference>
<sequence length="217" mass="22999">MFKPIIASAVIASAFAFSAHAADMVTQTEYAPAPVEQTTVPLFTWSGGYVGLQGGGTWANADFASGGLTAEEDFNGGIFGGFVGANMQSGNFVYGIEGDLNYNWNSNTYTLFGTETEVGTDVSGSVRGRLGYAFDNALLYATGGWTAARGYVDVTGGDKETETFNGFTVGAGVDYAFTDTLFGRAEYRYNNYGDRDIGGTNVDFDQHAVTVGFGMKF</sequence>
<dbReference type="SUPFAM" id="SSF56925">
    <property type="entry name" value="OMPA-like"/>
    <property type="match status" value="1"/>
</dbReference>
<keyword evidence="4" id="KW-0998">Cell outer membrane</keyword>
<feature type="chain" id="PRO_5030966043" evidence="6">
    <location>
        <begin position="22"/>
        <end position="217"/>
    </location>
</feature>
<organism evidence="8 9">
    <name type="scientific">Gellertiella hungarica</name>
    <dbReference type="NCBI Taxonomy" id="1572859"/>
    <lineage>
        <taxon>Bacteria</taxon>
        <taxon>Pseudomonadati</taxon>
        <taxon>Pseudomonadota</taxon>
        <taxon>Alphaproteobacteria</taxon>
        <taxon>Hyphomicrobiales</taxon>
        <taxon>Rhizobiaceae</taxon>
        <taxon>Gellertiella</taxon>
    </lineage>
</organism>
<feature type="domain" description="Outer membrane protein beta-barrel" evidence="7">
    <location>
        <begin position="44"/>
        <end position="217"/>
    </location>
</feature>
<dbReference type="PANTHER" id="PTHR34001:SF3">
    <property type="entry name" value="BLL7405 PROTEIN"/>
    <property type="match status" value="1"/>
</dbReference>
<keyword evidence="2 6" id="KW-0732">Signal</keyword>
<accession>A0A7W6J3U2</accession>
<evidence type="ECO:0000256" key="5">
    <source>
        <dbReference type="ARBA" id="ARBA00038306"/>
    </source>
</evidence>
<dbReference type="AlphaFoldDB" id="A0A7W6J3U2"/>
<proteinExistence type="inferred from homology"/>
<comment type="caution">
    <text evidence="8">The sequence shown here is derived from an EMBL/GenBank/DDBJ whole genome shotgun (WGS) entry which is preliminary data.</text>
</comment>
<evidence type="ECO:0000256" key="1">
    <source>
        <dbReference type="ARBA" id="ARBA00004442"/>
    </source>
</evidence>
<evidence type="ECO:0000313" key="9">
    <source>
        <dbReference type="Proteomes" id="UP000528286"/>
    </source>
</evidence>